<gene>
    <name evidence="2" type="ORF">MKI79_04025</name>
</gene>
<feature type="signal peptide" evidence="1">
    <location>
        <begin position="1"/>
        <end position="36"/>
    </location>
</feature>
<dbReference type="PANTHER" id="PTHR36573:SF1">
    <property type="entry name" value="INTERMEMBRANE PHOSPHOLIPID TRANSPORT SYSTEM BINDING PROTEIN MLAC"/>
    <property type="match status" value="1"/>
</dbReference>
<dbReference type="AlphaFoldDB" id="A0A9X1WW66"/>
<protein>
    <submittedName>
        <fullName evidence="2">ABC transporter substrate-binding protein</fullName>
    </submittedName>
</protein>
<keyword evidence="1" id="KW-0732">Signal</keyword>
<evidence type="ECO:0000313" key="3">
    <source>
        <dbReference type="Proteomes" id="UP001139701"/>
    </source>
</evidence>
<reference evidence="2" key="1">
    <citation type="submission" date="2022-02" db="EMBL/GenBank/DDBJ databases">
        <title>Acinetobacter A3.8 sp. nov., isolated from Sediment (Zhairuo Island).</title>
        <authorList>
            <person name="Zheng K."/>
        </authorList>
    </citation>
    <scope>NUCLEOTIDE SEQUENCE</scope>
    <source>
        <strain evidence="2">A3.8</strain>
    </source>
</reference>
<dbReference type="Pfam" id="PF05494">
    <property type="entry name" value="MlaC"/>
    <property type="match status" value="1"/>
</dbReference>
<proteinExistence type="predicted"/>
<name>A0A9X1WW66_9GAMM</name>
<dbReference type="Proteomes" id="UP001139701">
    <property type="component" value="Unassembled WGS sequence"/>
</dbReference>
<keyword evidence="3" id="KW-1185">Reference proteome</keyword>
<evidence type="ECO:0000256" key="1">
    <source>
        <dbReference type="SAM" id="SignalP"/>
    </source>
</evidence>
<dbReference type="PIRSF" id="PIRSF004649">
    <property type="entry name" value="MlaC"/>
    <property type="match status" value="1"/>
</dbReference>
<dbReference type="InterPro" id="IPR042245">
    <property type="entry name" value="Tgt2/MlaC_sf"/>
</dbReference>
<evidence type="ECO:0000313" key="2">
    <source>
        <dbReference type="EMBL" id="MCJ8146085.1"/>
    </source>
</evidence>
<accession>A0A9X1WW66</accession>
<comment type="caution">
    <text evidence="2">The sequence shown here is derived from an EMBL/GenBank/DDBJ whole genome shotgun (WGS) entry which is preliminary data.</text>
</comment>
<dbReference type="EMBL" id="JAKUML010000005">
    <property type="protein sequence ID" value="MCJ8146085.1"/>
    <property type="molecule type" value="Genomic_DNA"/>
</dbReference>
<feature type="chain" id="PRO_5040800229" evidence="1">
    <location>
        <begin position="37"/>
        <end position="220"/>
    </location>
</feature>
<sequence length="220" mass="24345">MKAVAKEAVTAKAMTIKTATLSLSLAGMMASSMAFAAPSEAPSDFVKRISDKLIVELKQNKANLNNNTVINKIVAQNIEPHVDVQGFSRLVMGQYYSNQYSTAEQRGRFTKNFRDSVIKTYAKGLAQYNNEGYTLRPYRNTGAKYPVVTMDFKANNGNKIPVSFQLIDKNNQWKIRNINVSGIDMALTFRDQFKANVQQNGGNIDKAIASFKPDAEAGSK</sequence>
<dbReference type="Gene3D" id="3.10.450.710">
    <property type="entry name" value="Tgt2/MlaC"/>
    <property type="match status" value="1"/>
</dbReference>
<organism evidence="2 3">
    <name type="scientific">Acinetobacter sedimenti</name>
    <dbReference type="NCBI Taxonomy" id="2919922"/>
    <lineage>
        <taxon>Bacteria</taxon>
        <taxon>Pseudomonadati</taxon>
        <taxon>Pseudomonadota</taxon>
        <taxon>Gammaproteobacteria</taxon>
        <taxon>Moraxellales</taxon>
        <taxon>Moraxellaceae</taxon>
        <taxon>Acinetobacter</taxon>
    </lineage>
</organism>
<dbReference type="PANTHER" id="PTHR36573">
    <property type="entry name" value="INTERMEMBRANE PHOSPHOLIPID TRANSPORT SYSTEM BINDING PROTEIN MLAC"/>
    <property type="match status" value="1"/>
</dbReference>
<dbReference type="RefSeq" id="WP_241570902.1">
    <property type="nucleotide sequence ID" value="NZ_JAKUML010000005.1"/>
</dbReference>
<dbReference type="InterPro" id="IPR008869">
    <property type="entry name" value="MlaC/ttg2D"/>
</dbReference>